<dbReference type="EMBL" id="QVEV01000001">
    <property type="protein sequence ID" value="RGC19095.1"/>
    <property type="molecule type" value="Genomic_DNA"/>
</dbReference>
<dbReference type="InterPro" id="IPR027417">
    <property type="entry name" value="P-loop_NTPase"/>
</dbReference>
<keyword evidence="5" id="KW-0547">Nucleotide-binding</keyword>
<keyword evidence="7" id="KW-0408">Iron</keyword>
<dbReference type="InterPro" id="IPR051535">
    <property type="entry name" value="Siderophore_ABC-ATPase"/>
</dbReference>
<dbReference type="Proteomes" id="UP000260025">
    <property type="component" value="Unassembled WGS sequence"/>
</dbReference>
<dbReference type="GO" id="GO:0006826">
    <property type="term" value="P:iron ion transport"/>
    <property type="evidence" value="ECO:0007669"/>
    <property type="project" value="UniProtKB-KW"/>
</dbReference>
<dbReference type="PROSITE" id="PS50893">
    <property type="entry name" value="ABC_TRANSPORTER_2"/>
    <property type="match status" value="1"/>
</dbReference>
<dbReference type="CDD" id="cd03214">
    <property type="entry name" value="ABC_Iron-Siderophores_B12_Hemin"/>
    <property type="match status" value="1"/>
</dbReference>
<evidence type="ECO:0000256" key="9">
    <source>
        <dbReference type="ARBA" id="ARBA00023136"/>
    </source>
</evidence>
<evidence type="ECO:0000256" key="5">
    <source>
        <dbReference type="ARBA" id="ARBA00022741"/>
    </source>
</evidence>
<feature type="domain" description="ABC transporter" evidence="10">
    <location>
        <begin position="3"/>
        <end position="239"/>
    </location>
</feature>
<evidence type="ECO:0000256" key="6">
    <source>
        <dbReference type="ARBA" id="ARBA00022840"/>
    </source>
</evidence>
<dbReference type="GO" id="GO:0005524">
    <property type="term" value="F:ATP binding"/>
    <property type="evidence" value="ECO:0007669"/>
    <property type="project" value="UniProtKB-KW"/>
</dbReference>
<dbReference type="Pfam" id="PF00005">
    <property type="entry name" value="ABC_tran"/>
    <property type="match status" value="1"/>
</dbReference>
<reference evidence="11 12" key="1">
    <citation type="submission" date="2018-08" db="EMBL/GenBank/DDBJ databases">
        <title>A genome reference for cultivated species of the human gut microbiota.</title>
        <authorList>
            <person name="Zou Y."/>
            <person name="Xue W."/>
            <person name="Luo G."/>
        </authorList>
    </citation>
    <scope>NUCLEOTIDE SEQUENCE [LARGE SCALE GENOMIC DNA]</scope>
    <source>
        <strain evidence="11 12">OF01-2LB</strain>
    </source>
</reference>
<gene>
    <name evidence="11" type="ORF">DXA38_00990</name>
</gene>
<comment type="subcellular location">
    <subcellularLocation>
        <location evidence="1">Cell membrane</location>
        <topology evidence="1">Peripheral membrane protein</topology>
    </subcellularLocation>
</comment>
<dbReference type="OrthoDB" id="9799337at2"/>
<dbReference type="AlphaFoldDB" id="A0A3E2W494"/>
<proteinExistence type="predicted"/>
<dbReference type="RefSeq" id="WP_117441570.1">
    <property type="nucleotide sequence ID" value="NZ_JAJFEN010000001.1"/>
</dbReference>
<dbReference type="FunFam" id="3.40.50.300:FF:000134">
    <property type="entry name" value="Iron-enterobactin ABC transporter ATP-binding protein"/>
    <property type="match status" value="1"/>
</dbReference>
<comment type="caution">
    <text evidence="11">The sequence shown here is derived from an EMBL/GenBank/DDBJ whole genome shotgun (WGS) entry which is preliminary data.</text>
</comment>
<sequence>MTLEVQNLYAGYEDSHVLQDVSLQIPERKITMMIGPNGCGKSTLLKTMAGIITPQKGEVLLDGESLKDMKRRQIAKRLALLPQSPLVPEGLRVRELVQYGRFPYQKAMQSLNQQDHDIVSWAMKKTGISTHADAYVNELSGGQRQRVWIAMALAQKTGILLLDEPTTYLDIAHQLEILELLRDLNKQEQTTIILVIHDLNQAAKFADHVIGMKQGRALYSGKAQEVISEEQLLQLYDIHAKIVQDTKHGYPICMDYALCKHTAMPEQ</sequence>
<evidence type="ECO:0000256" key="4">
    <source>
        <dbReference type="ARBA" id="ARBA00022496"/>
    </source>
</evidence>
<organism evidence="11 12">
    <name type="scientific">Clostridium innocuum</name>
    <dbReference type="NCBI Taxonomy" id="1522"/>
    <lineage>
        <taxon>Bacteria</taxon>
        <taxon>Bacillati</taxon>
        <taxon>Bacillota</taxon>
        <taxon>Clostridia</taxon>
        <taxon>Eubacteriales</taxon>
        <taxon>Clostridiaceae</taxon>
        <taxon>Clostridium</taxon>
    </lineage>
</organism>
<keyword evidence="6 11" id="KW-0067">ATP-binding</keyword>
<keyword evidence="8" id="KW-0406">Ion transport</keyword>
<keyword evidence="3" id="KW-1003">Cell membrane</keyword>
<keyword evidence="4" id="KW-0410">Iron transport</keyword>
<evidence type="ECO:0000256" key="3">
    <source>
        <dbReference type="ARBA" id="ARBA00022475"/>
    </source>
</evidence>
<evidence type="ECO:0000256" key="8">
    <source>
        <dbReference type="ARBA" id="ARBA00023065"/>
    </source>
</evidence>
<dbReference type="PANTHER" id="PTHR42771:SF2">
    <property type="entry name" value="IRON(3+)-HYDROXAMATE IMPORT ATP-BINDING PROTEIN FHUC"/>
    <property type="match status" value="1"/>
</dbReference>
<dbReference type="GO" id="GO:0016887">
    <property type="term" value="F:ATP hydrolysis activity"/>
    <property type="evidence" value="ECO:0007669"/>
    <property type="project" value="InterPro"/>
</dbReference>
<keyword evidence="2" id="KW-0813">Transport</keyword>
<dbReference type="SMART" id="SM00382">
    <property type="entry name" value="AAA"/>
    <property type="match status" value="1"/>
</dbReference>
<dbReference type="InterPro" id="IPR003593">
    <property type="entry name" value="AAA+_ATPase"/>
</dbReference>
<dbReference type="Gene3D" id="3.40.50.300">
    <property type="entry name" value="P-loop containing nucleotide triphosphate hydrolases"/>
    <property type="match status" value="1"/>
</dbReference>
<evidence type="ECO:0000256" key="1">
    <source>
        <dbReference type="ARBA" id="ARBA00004202"/>
    </source>
</evidence>
<evidence type="ECO:0000259" key="10">
    <source>
        <dbReference type="PROSITE" id="PS50893"/>
    </source>
</evidence>
<evidence type="ECO:0000313" key="11">
    <source>
        <dbReference type="EMBL" id="RGC19095.1"/>
    </source>
</evidence>
<name>A0A3E2W494_CLOIN</name>
<dbReference type="PROSITE" id="PS00211">
    <property type="entry name" value="ABC_TRANSPORTER_1"/>
    <property type="match status" value="1"/>
</dbReference>
<keyword evidence="9" id="KW-0472">Membrane</keyword>
<dbReference type="InterPro" id="IPR017871">
    <property type="entry name" value="ABC_transporter-like_CS"/>
</dbReference>
<evidence type="ECO:0000256" key="7">
    <source>
        <dbReference type="ARBA" id="ARBA00023004"/>
    </source>
</evidence>
<evidence type="ECO:0000313" key="12">
    <source>
        <dbReference type="Proteomes" id="UP000260025"/>
    </source>
</evidence>
<dbReference type="InterPro" id="IPR003439">
    <property type="entry name" value="ABC_transporter-like_ATP-bd"/>
</dbReference>
<dbReference type="PANTHER" id="PTHR42771">
    <property type="entry name" value="IRON(3+)-HYDROXAMATE IMPORT ATP-BINDING PROTEIN FHUC"/>
    <property type="match status" value="1"/>
</dbReference>
<accession>A0A3E2W494</accession>
<dbReference type="SUPFAM" id="SSF52540">
    <property type="entry name" value="P-loop containing nucleoside triphosphate hydrolases"/>
    <property type="match status" value="1"/>
</dbReference>
<evidence type="ECO:0000256" key="2">
    <source>
        <dbReference type="ARBA" id="ARBA00022448"/>
    </source>
</evidence>
<protein>
    <submittedName>
        <fullName evidence="11">ABC transporter ATP-binding protein</fullName>
    </submittedName>
</protein>
<dbReference type="GO" id="GO:0005886">
    <property type="term" value="C:plasma membrane"/>
    <property type="evidence" value="ECO:0007669"/>
    <property type="project" value="UniProtKB-SubCell"/>
</dbReference>